<dbReference type="InterPro" id="IPR008936">
    <property type="entry name" value="Rho_GTPase_activation_prot"/>
</dbReference>
<feature type="region of interest" description="Disordered" evidence="3">
    <location>
        <begin position="624"/>
        <end position="690"/>
    </location>
</feature>
<feature type="region of interest" description="Disordered" evidence="3">
    <location>
        <begin position="403"/>
        <end position="436"/>
    </location>
</feature>
<feature type="region of interest" description="Disordered" evidence="3">
    <location>
        <begin position="705"/>
        <end position="740"/>
    </location>
</feature>
<organism evidence="5 6">
    <name type="scientific">Octopus sinensis</name>
    <name type="common">East Asian common octopus</name>
    <dbReference type="NCBI Taxonomy" id="2607531"/>
    <lineage>
        <taxon>Eukaryota</taxon>
        <taxon>Metazoa</taxon>
        <taxon>Spiralia</taxon>
        <taxon>Lophotrochozoa</taxon>
        <taxon>Mollusca</taxon>
        <taxon>Cephalopoda</taxon>
        <taxon>Coleoidea</taxon>
        <taxon>Octopodiformes</taxon>
        <taxon>Octopoda</taxon>
        <taxon>Incirrata</taxon>
        <taxon>Octopodidae</taxon>
        <taxon>Octopus</taxon>
    </lineage>
</organism>
<dbReference type="Pfam" id="PF26116">
    <property type="entry name" value="FAM13A"/>
    <property type="match status" value="1"/>
</dbReference>
<dbReference type="RefSeq" id="XP_029649492.1">
    <property type="nucleotide sequence ID" value="XM_029793632.2"/>
</dbReference>
<comment type="similarity">
    <text evidence="1">Belongs to the FAM13 family.</text>
</comment>
<evidence type="ECO:0000256" key="1">
    <source>
        <dbReference type="ARBA" id="ARBA00007549"/>
    </source>
</evidence>
<dbReference type="Gene3D" id="1.10.555.10">
    <property type="entry name" value="Rho GTPase activation protein"/>
    <property type="match status" value="1"/>
</dbReference>
<dbReference type="PROSITE" id="PS50238">
    <property type="entry name" value="RHOGAP"/>
    <property type="match status" value="1"/>
</dbReference>
<evidence type="ECO:0000259" key="4">
    <source>
        <dbReference type="PROSITE" id="PS50238"/>
    </source>
</evidence>
<dbReference type="CDD" id="cd00159">
    <property type="entry name" value="RhoGAP"/>
    <property type="match status" value="1"/>
</dbReference>
<dbReference type="KEGG" id="osn:115223178"/>
<sequence length="1154" mass="130147">MFITPLYLTEEEGVNACMDRVRKLLSPGTKKKTVPQNSNKTFGVPLEELVRQAPDGLKIPLIVKKICEHIENHGYDQEGIFRVNGSTRIIDKLRTSFDQTGDADFTEDGDVMAVAGLLKLFLRELPDSVIPEHMTKQFVNIHESLNSNPEDYVAKVREEFNELPEEHYDLLKYLLNFLVDVSQHEEENKMGPMVLAIVFGPNVFRCGSDFSGLKDQSTTNNIVYKFIIHYHDLFADENHASSKCSECNNRTKNTGSTARPMSQKEDRKSVTLPRKNKQQCDCENTLHADQSNIKDSPQPSCSNISNNATSQLTTSMTQTSSVLLPGPTSHHQSCHSQNLALSFYNPRLSDEDLSGRMSPFTVESDSGHSMIESPVVSVVASSIVEKTIREAIVEHVFGGYQTGDMKQERNSNSSSSGRVLDVKKTDRKSPDHAFDLNKSSVIDPKRQKTKCTRTANEISGSSIGIQGEDIVSPKSRRPLQHSTVANQMKNINETQQPHYSPRHGTIECWADPDSDAICHKFESSNMDNILLPQSGLLKHPLSVDHHTHKSSTSSPSSSTRCQNQNKPYFKLDCSKSSSTMPEHTSYIRGSVRTHMGTSTADNNCNAVQFNPKHPHLVEMVSANTADVSSTSSSSCEEDENTDSAAKHPKSRIGFLDMHLTSSQSRDEENDDMCERDEKYSPCYSPNNNRKTMVPPLDLSILHEHMDSTDPIPSKKVQTVSYQRVKKHLSSDEDDDDDDDDPVVVLSPRANKFKKKPIWTTGNDEAPLSPSTQRPGFWHSVSSNTDIPPSPPVEQEQYRNVAVEDEYTTRLKQLTKKIQSLRKKIKLFEENFEREHGYRPSQSDKTAKAEIKKYMADLAKARKEIKKLKEEAEMSSRSRHGSGASSGGSESPTTVPTMEQTLESIIKKLKEKRRDARRPEELELMSRDEIQEEKLAIQKSLLHFEGIHGRPSSKISKDLMRPLYNHYRLVKRMLAKPASPRDTTELQTVPEDQPFELTAGVSTSARPLWKKTVHVPTAEMEDDENFDTVADFSVTRDLVLTRDTIKVSSAATSAGSGSPKSRLMSTGESSINQEATLHEMTIPQLQEELTKTRVEKRKLRKILRDFENEFLSQHGRKVQKEDKIPLQEDYQEYKQVKARLRLLEALLSKYQQQKL</sequence>
<dbReference type="InterPro" id="IPR000198">
    <property type="entry name" value="RhoGAP_dom"/>
</dbReference>
<dbReference type="SUPFAM" id="SSF48350">
    <property type="entry name" value="GTPase activation domain, GAP"/>
    <property type="match status" value="1"/>
</dbReference>
<dbReference type="Proteomes" id="UP000515154">
    <property type="component" value="Linkage group LG2"/>
</dbReference>
<gene>
    <name evidence="6 7" type="primary">LOC115223178</name>
</gene>
<evidence type="ECO:0000256" key="3">
    <source>
        <dbReference type="SAM" id="MobiDB-lite"/>
    </source>
</evidence>
<dbReference type="InterPro" id="IPR039102">
    <property type="entry name" value="FAM13"/>
</dbReference>
<proteinExistence type="inferred from homology"/>
<feature type="region of interest" description="Disordered" evidence="3">
    <location>
        <begin position="757"/>
        <end position="795"/>
    </location>
</feature>
<reference evidence="6 7" key="1">
    <citation type="submission" date="2025-08" db="UniProtKB">
        <authorList>
            <consortium name="RefSeq"/>
        </authorList>
    </citation>
    <scope>IDENTIFICATION</scope>
</reference>
<dbReference type="RefSeq" id="XP_029649486.1">
    <property type="nucleotide sequence ID" value="XM_029793626.2"/>
</dbReference>
<dbReference type="PANTHER" id="PTHR15904:SF17">
    <property type="entry name" value="RHO-GAP DOMAIN-CONTAINING PROTEIN"/>
    <property type="match status" value="1"/>
</dbReference>
<feature type="region of interest" description="Disordered" evidence="3">
    <location>
        <begin position="542"/>
        <end position="564"/>
    </location>
</feature>
<keyword evidence="5" id="KW-1185">Reference proteome</keyword>
<feature type="compositionally biased region" description="Polar residues" evidence="3">
    <location>
        <begin position="243"/>
        <end position="260"/>
    </location>
</feature>
<feature type="compositionally biased region" description="Acidic residues" evidence="3">
    <location>
        <begin position="731"/>
        <end position="740"/>
    </location>
</feature>
<feature type="region of interest" description="Disordered" evidence="3">
    <location>
        <begin position="864"/>
        <end position="898"/>
    </location>
</feature>
<dbReference type="SMART" id="SM00324">
    <property type="entry name" value="RhoGAP"/>
    <property type="match status" value="1"/>
</dbReference>
<protein>
    <submittedName>
        <fullName evidence="6 7">Protein FAM13A isoform X1</fullName>
    </submittedName>
</protein>
<dbReference type="InterPro" id="IPR059029">
    <property type="entry name" value="FAM13A_dom"/>
</dbReference>
<evidence type="ECO:0000313" key="7">
    <source>
        <dbReference type="RefSeq" id="XP_029649492.1"/>
    </source>
</evidence>
<name>A0A6P7TK76_9MOLL</name>
<dbReference type="Pfam" id="PF00620">
    <property type="entry name" value="RhoGAP"/>
    <property type="match status" value="1"/>
</dbReference>
<evidence type="ECO:0000313" key="5">
    <source>
        <dbReference type="Proteomes" id="UP000515154"/>
    </source>
</evidence>
<feature type="compositionally biased region" description="Low complexity" evidence="3">
    <location>
        <begin position="624"/>
        <end position="634"/>
    </location>
</feature>
<evidence type="ECO:0000313" key="6">
    <source>
        <dbReference type="RefSeq" id="XP_029649486.1"/>
    </source>
</evidence>
<evidence type="ECO:0000256" key="2">
    <source>
        <dbReference type="SAM" id="Coils"/>
    </source>
</evidence>
<feature type="domain" description="Rho-GAP" evidence="4">
    <location>
        <begin position="44"/>
        <end position="234"/>
    </location>
</feature>
<dbReference type="GO" id="GO:0007165">
    <property type="term" value="P:signal transduction"/>
    <property type="evidence" value="ECO:0007669"/>
    <property type="project" value="InterPro"/>
</dbReference>
<feature type="compositionally biased region" description="Polar residues" evidence="3">
    <location>
        <begin position="768"/>
        <end position="786"/>
    </location>
</feature>
<feature type="compositionally biased region" description="Low complexity" evidence="3">
    <location>
        <begin position="550"/>
        <end position="559"/>
    </location>
</feature>
<feature type="coiled-coil region" evidence="2">
    <location>
        <begin position="1081"/>
        <end position="1152"/>
    </location>
</feature>
<dbReference type="PANTHER" id="PTHR15904">
    <property type="entry name" value="FAM13"/>
    <property type="match status" value="1"/>
</dbReference>
<feature type="region of interest" description="Disordered" evidence="3">
    <location>
        <begin position="243"/>
        <end position="276"/>
    </location>
</feature>
<feature type="compositionally biased region" description="Low complexity" evidence="3">
    <location>
        <begin position="880"/>
        <end position="890"/>
    </location>
</feature>
<dbReference type="AlphaFoldDB" id="A0A6P7TK76"/>
<feature type="compositionally biased region" description="Basic and acidic residues" evidence="3">
    <location>
        <begin position="864"/>
        <end position="875"/>
    </location>
</feature>
<feature type="compositionally biased region" description="Basic and acidic residues" evidence="3">
    <location>
        <begin position="420"/>
        <end position="435"/>
    </location>
</feature>
<keyword evidence="2" id="KW-0175">Coiled coil</keyword>
<accession>A0A6P7TK76</accession>